<evidence type="ECO:0000256" key="1">
    <source>
        <dbReference type="ARBA" id="ARBA00022801"/>
    </source>
</evidence>
<feature type="domain" description="Peptidase M20 dimerisation" evidence="2">
    <location>
        <begin position="207"/>
        <end position="294"/>
    </location>
</feature>
<comment type="caution">
    <text evidence="3">The sequence shown here is derived from an EMBL/GenBank/DDBJ whole genome shotgun (WGS) entry which is preliminary data.</text>
</comment>
<dbReference type="Gene3D" id="3.40.630.10">
    <property type="entry name" value="Zn peptidases"/>
    <property type="match status" value="2"/>
</dbReference>
<evidence type="ECO:0000259" key="2">
    <source>
        <dbReference type="Pfam" id="PF07687"/>
    </source>
</evidence>
<dbReference type="NCBIfam" id="TIGR01893">
    <property type="entry name" value="aa-his-dipept"/>
    <property type="match status" value="1"/>
</dbReference>
<proteinExistence type="predicted"/>
<dbReference type="PIRSF" id="PIRSF016599">
    <property type="entry name" value="Xaa-His_dipept"/>
    <property type="match status" value="1"/>
</dbReference>
<keyword evidence="4" id="KW-1185">Reference proteome</keyword>
<gene>
    <name evidence="3" type="ORF">ACFSAV_01645</name>
</gene>
<dbReference type="CDD" id="cd03890">
    <property type="entry name" value="M20_pepD"/>
    <property type="match status" value="1"/>
</dbReference>
<evidence type="ECO:0000313" key="4">
    <source>
        <dbReference type="Proteomes" id="UP001597420"/>
    </source>
</evidence>
<dbReference type="SUPFAM" id="SSF55031">
    <property type="entry name" value="Bacterial exopeptidase dimerisation domain"/>
    <property type="match status" value="1"/>
</dbReference>
<dbReference type="PRINTS" id="PR00934">
    <property type="entry name" value="XHISDIPTASE"/>
</dbReference>
<dbReference type="RefSeq" id="WP_379095467.1">
    <property type="nucleotide sequence ID" value="NZ_JBHUFP010000003.1"/>
</dbReference>
<keyword evidence="1" id="KW-0378">Hydrolase</keyword>
<dbReference type="Pfam" id="PF01546">
    <property type="entry name" value="Peptidase_M20"/>
    <property type="match status" value="1"/>
</dbReference>
<organism evidence="3 4">
    <name type="scientific">Pasteurella oralis</name>
    <dbReference type="NCBI Taxonomy" id="1071947"/>
    <lineage>
        <taxon>Bacteria</taxon>
        <taxon>Pseudomonadati</taxon>
        <taxon>Pseudomonadota</taxon>
        <taxon>Gammaproteobacteria</taxon>
        <taxon>Pasteurellales</taxon>
        <taxon>Pasteurellaceae</taxon>
        <taxon>Pasteurella</taxon>
    </lineage>
</organism>
<dbReference type="EMBL" id="JBHUFP010000003">
    <property type="protein sequence ID" value="MFD1805093.1"/>
    <property type="molecule type" value="Genomic_DNA"/>
</dbReference>
<dbReference type="InterPro" id="IPR036264">
    <property type="entry name" value="Bact_exopeptidase_dim_dom"/>
</dbReference>
<name>A0ABW4NRT2_9PAST</name>
<evidence type="ECO:0000313" key="3">
    <source>
        <dbReference type="EMBL" id="MFD1805093.1"/>
    </source>
</evidence>
<dbReference type="SUPFAM" id="SSF53187">
    <property type="entry name" value="Zn-dependent exopeptidases"/>
    <property type="match status" value="1"/>
</dbReference>
<dbReference type="PANTHER" id="PTHR43501:SF1">
    <property type="entry name" value="CYTOSOL NON-SPECIFIC DIPEPTIDASE"/>
    <property type="match status" value="1"/>
</dbReference>
<sequence length="486" mass="53172">MSEIQTLQPKLLWKWFGQICAIPHPSYQEEQIAQFIIHWAKGKGFYAQRDEAGNILIRKPATAGMEDHVPVALQAHLDMVPQANEGTVHDFSQDPIQAYIDGEWVKARGTTLGADNGIGMASALAVLDSDDLAHPPLEVLLTMTEEAGMEGAIGLRPNWLQSEVMINTDTEENGEIYIGCAGGENANISLEIERKLNTFEQSYQLVLKGLSGGHSGGDIHTGRANAIKVLARFLAQLTQNEPQFQFALSEIRGGSVRNAIPREAFATLAFNEGLATLQSAVQNFEILLKHELAKVEPNLTFTLQPVENADTVFSQSTTHKAIHLFNVLPNGVIRNSDVLENVVESSLSIGVLRTDETHIKGTILIRSLIHSGNRYVGSLLKSLVSLVGADVEFSGYYPGWEPHSDAPIVNLTEKVYAEVLGYAPVVKVIHAGLECGLLKKIYPNIDMVSIGPTIRNAHSPDEKVHIPAVQTYWTLLTKLLAAMPKK</sequence>
<dbReference type="Pfam" id="PF07687">
    <property type="entry name" value="M20_dimer"/>
    <property type="match status" value="1"/>
</dbReference>
<dbReference type="Proteomes" id="UP001597420">
    <property type="component" value="Unassembled WGS sequence"/>
</dbReference>
<dbReference type="InterPro" id="IPR001160">
    <property type="entry name" value="Peptidase_M20C"/>
</dbReference>
<dbReference type="PANTHER" id="PTHR43501">
    <property type="entry name" value="CYTOSOL NON-SPECIFIC DIPEPTIDASE"/>
    <property type="match status" value="1"/>
</dbReference>
<dbReference type="InterPro" id="IPR002933">
    <property type="entry name" value="Peptidase_M20"/>
</dbReference>
<reference evidence="4" key="1">
    <citation type="journal article" date="2019" name="Int. J. Syst. Evol. Microbiol.">
        <title>The Global Catalogue of Microorganisms (GCM) 10K type strain sequencing project: providing services to taxonomists for standard genome sequencing and annotation.</title>
        <authorList>
            <consortium name="The Broad Institute Genomics Platform"/>
            <consortium name="The Broad Institute Genome Sequencing Center for Infectious Disease"/>
            <person name="Wu L."/>
            <person name="Ma J."/>
        </authorList>
    </citation>
    <scope>NUCLEOTIDE SEQUENCE [LARGE SCALE GENOMIC DNA]</scope>
    <source>
        <strain evidence="4">CCM 7950</strain>
    </source>
</reference>
<dbReference type="InterPro" id="IPR011650">
    <property type="entry name" value="Peptidase_M20_dimer"/>
</dbReference>
<protein>
    <submittedName>
        <fullName evidence="3">Aminoacyl-histidine dipeptidase</fullName>
    </submittedName>
</protein>
<accession>A0ABW4NRT2</accession>